<sequence length="484" mass="53990">MTTAYKPARAAGLAILCLAATASAHEHHMDDIPEGQYVSSDPIDAVLWIHILLQSLAWGVLYPVGMVLGITRSRWHVPIQSVATVMAILGYMLGHRHKGRQFAPGVHGTFAPWLMWLVFLQVIFGVYLKFHLERGFHGKIRRYVVIGHGVVGKMIPIAAWTQMLFGGITALGFCRDDHLGQCLAHFIMGSAFIAYGIIMTILLLVGQLWLKRSGRSQEFFDSCVIAAWGCVNTFTEHRWGGPWVHNDLQHTSMGIVWWCAGLVGIWLSRSRDGRPKRNLIPGIVILLTGFAMSAHPQSLPLSTMVHTVFGYTLMAAGVTRIIEIAFVLKDKNTVSDDATEISSWQHLPPFLLYASGFLFMGATEEQMALLSDAHVTHVSYVLILYSIAFLLYLFVNMLLHMYATWAWPESTKPDPETGRLNGHINGHARRPVHAHSRSVEQRLRDAEEFELEGLISDDEDAARLDGNTDAEPDSPRHKEARGTI</sequence>
<evidence type="ECO:0000313" key="7">
    <source>
        <dbReference type="Proteomes" id="UP000572817"/>
    </source>
</evidence>
<gene>
    <name evidence="6" type="ORF">GTA08_BOTSDO09271</name>
</gene>
<protein>
    <recommendedName>
        <fullName evidence="8">Integral membrane protein</fullName>
    </recommendedName>
</protein>
<keyword evidence="2" id="KW-0812">Transmembrane</keyword>
<evidence type="ECO:0008006" key="8">
    <source>
        <dbReference type="Google" id="ProtNLM"/>
    </source>
</evidence>
<feature type="domain" description="DUF2427" evidence="4">
    <location>
        <begin position="31"/>
        <end position="131"/>
    </location>
</feature>
<accession>A0A8H4N116</accession>
<dbReference type="InterPro" id="IPR018825">
    <property type="entry name" value="DUF2427"/>
</dbReference>
<dbReference type="OrthoDB" id="4137487at2759"/>
<evidence type="ECO:0000256" key="2">
    <source>
        <dbReference type="SAM" id="Phobius"/>
    </source>
</evidence>
<feature type="compositionally biased region" description="Basic and acidic residues" evidence="1">
    <location>
        <begin position="473"/>
        <end position="484"/>
    </location>
</feature>
<dbReference type="Pfam" id="PF10355">
    <property type="entry name" value="Ytp1"/>
    <property type="match status" value="1"/>
</dbReference>
<dbReference type="Proteomes" id="UP000572817">
    <property type="component" value="Unassembled WGS sequence"/>
</dbReference>
<feature type="region of interest" description="Disordered" evidence="1">
    <location>
        <begin position="453"/>
        <end position="484"/>
    </location>
</feature>
<reference evidence="6" key="1">
    <citation type="submission" date="2020-04" db="EMBL/GenBank/DDBJ databases">
        <title>Genome Assembly and Annotation of Botryosphaeria dothidea sdau 11-99, a Latent Pathogen of Apple Fruit Ring Rot in China.</title>
        <authorList>
            <person name="Yu C."/>
            <person name="Diao Y."/>
            <person name="Lu Q."/>
            <person name="Zhao J."/>
            <person name="Cui S."/>
            <person name="Peng C."/>
            <person name="He B."/>
            <person name="Liu H."/>
        </authorList>
    </citation>
    <scope>NUCLEOTIDE SEQUENCE [LARGE SCALE GENOMIC DNA]</scope>
    <source>
        <strain evidence="6">Sdau11-99</strain>
    </source>
</reference>
<evidence type="ECO:0000256" key="1">
    <source>
        <dbReference type="SAM" id="MobiDB-lite"/>
    </source>
</evidence>
<dbReference type="InterPro" id="IPR018827">
    <property type="entry name" value="YTP1_C"/>
</dbReference>
<dbReference type="PANTHER" id="PTHR31685:SF2">
    <property type="entry name" value="PROTEIN YTP1"/>
    <property type="match status" value="1"/>
</dbReference>
<dbReference type="Pfam" id="PF10348">
    <property type="entry name" value="DUF2427"/>
    <property type="match status" value="1"/>
</dbReference>
<proteinExistence type="predicted"/>
<keyword evidence="7" id="KW-1185">Reference proteome</keyword>
<feature type="transmembrane region" description="Helical" evidence="2">
    <location>
        <begin position="113"/>
        <end position="130"/>
    </location>
</feature>
<keyword evidence="2" id="KW-1133">Transmembrane helix</keyword>
<feature type="transmembrane region" description="Helical" evidence="2">
    <location>
        <begin position="377"/>
        <end position="395"/>
    </location>
</feature>
<feature type="domain" description="Protein YTP1-like C-terminal" evidence="5">
    <location>
        <begin position="159"/>
        <end position="402"/>
    </location>
</feature>
<feature type="compositionally biased region" description="Basic residues" evidence="1">
    <location>
        <begin position="426"/>
        <end position="436"/>
    </location>
</feature>
<feature type="transmembrane region" description="Helical" evidence="2">
    <location>
        <begin position="183"/>
        <end position="206"/>
    </location>
</feature>
<feature type="transmembrane region" description="Helical" evidence="2">
    <location>
        <begin position="142"/>
        <end position="163"/>
    </location>
</feature>
<feature type="region of interest" description="Disordered" evidence="1">
    <location>
        <begin position="416"/>
        <end position="439"/>
    </location>
</feature>
<feature type="transmembrane region" description="Helical" evidence="2">
    <location>
        <begin position="308"/>
        <end position="329"/>
    </location>
</feature>
<dbReference type="EMBL" id="WWBZ02000062">
    <property type="protein sequence ID" value="KAF4303163.1"/>
    <property type="molecule type" value="Genomic_DNA"/>
</dbReference>
<keyword evidence="2" id="KW-0472">Membrane</keyword>
<dbReference type="PANTHER" id="PTHR31685">
    <property type="entry name" value="INTEGRAL MEMBRANE PROTEIN (AFU_ORTHOLOGUE AFUA_6G12730)-RELATED"/>
    <property type="match status" value="1"/>
</dbReference>
<organism evidence="6 7">
    <name type="scientific">Botryosphaeria dothidea</name>
    <dbReference type="NCBI Taxonomy" id="55169"/>
    <lineage>
        <taxon>Eukaryota</taxon>
        <taxon>Fungi</taxon>
        <taxon>Dikarya</taxon>
        <taxon>Ascomycota</taxon>
        <taxon>Pezizomycotina</taxon>
        <taxon>Dothideomycetes</taxon>
        <taxon>Dothideomycetes incertae sedis</taxon>
        <taxon>Botryosphaeriales</taxon>
        <taxon>Botryosphaeriaceae</taxon>
        <taxon>Botryosphaeria</taxon>
    </lineage>
</organism>
<feature type="signal peptide" evidence="3">
    <location>
        <begin position="1"/>
        <end position="24"/>
    </location>
</feature>
<evidence type="ECO:0000259" key="4">
    <source>
        <dbReference type="Pfam" id="PF10348"/>
    </source>
</evidence>
<feature type="transmembrane region" description="Helical" evidence="2">
    <location>
        <begin position="48"/>
        <end position="68"/>
    </location>
</feature>
<evidence type="ECO:0000313" key="6">
    <source>
        <dbReference type="EMBL" id="KAF4303163.1"/>
    </source>
</evidence>
<evidence type="ECO:0000256" key="3">
    <source>
        <dbReference type="SAM" id="SignalP"/>
    </source>
</evidence>
<feature type="transmembrane region" description="Helical" evidence="2">
    <location>
        <begin position="279"/>
        <end position="296"/>
    </location>
</feature>
<comment type="caution">
    <text evidence="6">The sequence shown here is derived from an EMBL/GenBank/DDBJ whole genome shotgun (WGS) entry which is preliminary data.</text>
</comment>
<dbReference type="CDD" id="cd08760">
    <property type="entry name" value="Cyt_b561_FRRS1_like"/>
    <property type="match status" value="1"/>
</dbReference>
<feature type="chain" id="PRO_5034864220" description="Integral membrane protein" evidence="3">
    <location>
        <begin position="25"/>
        <end position="484"/>
    </location>
</feature>
<feature type="transmembrane region" description="Helical" evidence="2">
    <location>
        <begin position="350"/>
        <end position="371"/>
    </location>
</feature>
<name>A0A8H4N116_9PEZI</name>
<dbReference type="AlphaFoldDB" id="A0A8H4N116"/>
<keyword evidence="3" id="KW-0732">Signal</keyword>
<feature type="transmembrane region" description="Helical" evidence="2">
    <location>
        <begin position="75"/>
        <end position="93"/>
    </location>
</feature>
<evidence type="ECO:0000259" key="5">
    <source>
        <dbReference type="Pfam" id="PF10355"/>
    </source>
</evidence>